<organism evidence="1 2">
    <name type="scientific">Galerina marginata (strain CBS 339.88)</name>
    <dbReference type="NCBI Taxonomy" id="685588"/>
    <lineage>
        <taxon>Eukaryota</taxon>
        <taxon>Fungi</taxon>
        <taxon>Dikarya</taxon>
        <taxon>Basidiomycota</taxon>
        <taxon>Agaricomycotina</taxon>
        <taxon>Agaricomycetes</taxon>
        <taxon>Agaricomycetidae</taxon>
        <taxon>Agaricales</taxon>
        <taxon>Agaricineae</taxon>
        <taxon>Strophariaceae</taxon>
        <taxon>Galerina</taxon>
    </lineage>
</organism>
<sequence length="248" mass="27282">MNSDFDLIISTGTRNRYSFADDLVQLRPTFDFGRLHAPPELRAPTTTTPLITNIGPSEDTNGASLLLERRLPSSPSLAFLTTHVQFSYPKTLFFTLLDDHEVLVILTPSAHASVEPFYFSIISQFDVGSIVPTPWPAGKLSRQSIPRTTTSDEACQRRPRPQAEARIRDSHLLHTAWRGAEVAIPYRTRSPVSMGAMGGEELVDDSGKGENVGSARIAYEMRWMGLGQLRMVLAAAAAADATERRRGG</sequence>
<dbReference type="Proteomes" id="UP000027222">
    <property type="component" value="Unassembled WGS sequence"/>
</dbReference>
<proteinExistence type="predicted"/>
<evidence type="ECO:0000313" key="1">
    <source>
        <dbReference type="EMBL" id="KDR66649.1"/>
    </source>
</evidence>
<gene>
    <name evidence="1" type="ORF">GALMADRAFT_147697</name>
</gene>
<name>A0A067SFY4_GALM3</name>
<protein>
    <submittedName>
        <fullName evidence="1">Uncharacterized protein</fullName>
    </submittedName>
</protein>
<keyword evidence="2" id="KW-1185">Reference proteome</keyword>
<evidence type="ECO:0000313" key="2">
    <source>
        <dbReference type="Proteomes" id="UP000027222"/>
    </source>
</evidence>
<reference evidence="2" key="1">
    <citation type="journal article" date="2014" name="Proc. Natl. Acad. Sci. U.S.A.">
        <title>Extensive sampling of basidiomycete genomes demonstrates inadequacy of the white-rot/brown-rot paradigm for wood decay fungi.</title>
        <authorList>
            <person name="Riley R."/>
            <person name="Salamov A.A."/>
            <person name="Brown D.W."/>
            <person name="Nagy L.G."/>
            <person name="Floudas D."/>
            <person name="Held B.W."/>
            <person name="Levasseur A."/>
            <person name="Lombard V."/>
            <person name="Morin E."/>
            <person name="Otillar R."/>
            <person name="Lindquist E.A."/>
            <person name="Sun H."/>
            <person name="LaButti K.M."/>
            <person name="Schmutz J."/>
            <person name="Jabbour D."/>
            <person name="Luo H."/>
            <person name="Baker S.E."/>
            <person name="Pisabarro A.G."/>
            <person name="Walton J.D."/>
            <person name="Blanchette R.A."/>
            <person name="Henrissat B."/>
            <person name="Martin F."/>
            <person name="Cullen D."/>
            <person name="Hibbett D.S."/>
            <person name="Grigoriev I.V."/>
        </authorList>
    </citation>
    <scope>NUCLEOTIDE SEQUENCE [LARGE SCALE GENOMIC DNA]</scope>
    <source>
        <strain evidence="2">CBS 339.88</strain>
    </source>
</reference>
<accession>A0A067SFY4</accession>
<dbReference type="EMBL" id="KL142421">
    <property type="protein sequence ID" value="KDR66649.1"/>
    <property type="molecule type" value="Genomic_DNA"/>
</dbReference>
<dbReference type="HOGENOM" id="CLU_1120245_0_0_1"/>
<dbReference type="AlphaFoldDB" id="A0A067SFY4"/>